<evidence type="ECO:0000313" key="7">
    <source>
        <dbReference type="EMBL" id="RZF22943.1"/>
    </source>
</evidence>
<comment type="subunit">
    <text evidence="6">Part of the ribosomal stalk of the 50S ribosomal subunit. The N-terminus interacts with L11 and the large rRNA to form the base of the stalk. The C-terminus forms an elongated spine to which L12 dimers bind in a sequential fashion forming a multimeric L10(L12)X complex.</text>
</comment>
<dbReference type="Pfam" id="PF00466">
    <property type="entry name" value="Ribosomal_L10"/>
    <property type="match status" value="1"/>
</dbReference>
<comment type="similarity">
    <text evidence="2 6">Belongs to the universal ribosomal protein uL10 family.</text>
</comment>
<keyword evidence="6" id="KW-0699">rRNA-binding</keyword>
<gene>
    <name evidence="6" type="primary">rplJ</name>
    <name evidence="7" type="ORF">DAY19_03975</name>
</gene>
<dbReference type="RefSeq" id="WP_114705885.1">
    <property type="nucleotide sequence ID" value="NZ_QDKL01000001.1"/>
</dbReference>
<dbReference type="EMBL" id="QDKL01000001">
    <property type="protein sequence ID" value="RZF22943.1"/>
    <property type="molecule type" value="Genomic_DNA"/>
</dbReference>
<evidence type="ECO:0000256" key="1">
    <source>
        <dbReference type="ARBA" id="ARBA00002633"/>
    </source>
</evidence>
<comment type="caution">
    <text evidence="7">The sequence shown here is derived from an EMBL/GenBank/DDBJ whole genome shotgun (WGS) entry which is preliminary data.</text>
</comment>
<dbReference type="InterPro" id="IPR043141">
    <property type="entry name" value="Ribosomal_uL10-like_sf"/>
</dbReference>
<evidence type="ECO:0000256" key="3">
    <source>
        <dbReference type="ARBA" id="ARBA00022980"/>
    </source>
</evidence>
<keyword evidence="6" id="KW-0694">RNA-binding</keyword>
<keyword evidence="4 6" id="KW-0687">Ribonucleoprotein</keyword>
<dbReference type="InterPro" id="IPR047865">
    <property type="entry name" value="Ribosomal_uL10_bac_type"/>
</dbReference>
<dbReference type="InterPro" id="IPR001790">
    <property type="entry name" value="Ribosomal_uL10"/>
</dbReference>
<dbReference type="HAMAP" id="MF_00362">
    <property type="entry name" value="Ribosomal_uL10"/>
    <property type="match status" value="1"/>
</dbReference>
<dbReference type="GO" id="GO:0005840">
    <property type="term" value="C:ribosome"/>
    <property type="evidence" value="ECO:0007669"/>
    <property type="project" value="UniProtKB-KW"/>
</dbReference>
<protein>
    <recommendedName>
        <fullName evidence="5 6">Large ribosomal subunit protein uL10</fullName>
    </recommendedName>
</protein>
<proteinExistence type="inferred from homology"/>
<dbReference type="Gene3D" id="3.30.70.1730">
    <property type="match status" value="1"/>
</dbReference>
<reference evidence="8" key="1">
    <citation type="journal article" date="2019" name="Int. J. Syst. Evol. Microbiol.">
        <title>Halobacteriovorax valvorus sp. nov., a novel prokaryotic predator isolated from coastal seawater of China.</title>
        <authorList>
            <person name="Chen M.-X."/>
        </authorList>
    </citation>
    <scope>NUCLEOTIDE SEQUENCE [LARGE SCALE GENOMIC DNA]</scope>
    <source>
        <strain evidence="8">BL9</strain>
    </source>
</reference>
<evidence type="ECO:0000256" key="2">
    <source>
        <dbReference type="ARBA" id="ARBA00008889"/>
    </source>
</evidence>
<evidence type="ECO:0000256" key="5">
    <source>
        <dbReference type="ARBA" id="ARBA00035202"/>
    </source>
</evidence>
<dbReference type="PANTHER" id="PTHR11560">
    <property type="entry name" value="39S RIBOSOMAL PROTEIN L10, MITOCHONDRIAL"/>
    <property type="match status" value="1"/>
</dbReference>
<dbReference type="SUPFAM" id="SSF160369">
    <property type="entry name" value="Ribosomal protein L10-like"/>
    <property type="match status" value="1"/>
</dbReference>
<sequence>MLTRAEKDVIIEGLNKKITDANAIFLTNVIGLPSNDANALRKSVRDADGTLVVTRNSLFSKAAAGTDAEELLSGLKGTQAVAFAFGDAPGVAKALKECGKEFELVELRGGLLDGKALTPAEVNAIADLPSRDEMLGTLLATFNAPISAFARVLNAIKEQKEAGGEAAPAAAEESAE</sequence>
<keyword evidence="3 6" id="KW-0689">Ribosomal protein</keyword>
<comment type="function">
    <text evidence="1 6">Forms part of the ribosomal stalk, playing a central role in the interaction of the ribosome with GTP-bound translation factors.</text>
</comment>
<keyword evidence="8" id="KW-1185">Reference proteome</keyword>
<name>A0ABY0IJ34_9BACT</name>
<dbReference type="Proteomes" id="UP000443582">
    <property type="component" value="Unassembled WGS sequence"/>
</dbReference>
<evidence type="ECO:0000313" key="8">
    <source>
        <dbReference type="Proteomes" id="UP000443582"/>
    </source>
</evidence>
<dbReference type="Gene3D" id="6.10.250.290">
    <property type="match status" value="1"/>
</dbReference>
<dbReference type="NCBIfam" id="NF000955">
    <property type="entry name" value="PRK00099.1-1"/>
    <property type="match status" value="1"/>
</dbReference>
<dbReference type="CDD" id="cd05797">
    <property type="entry name" value="Ribosomal_L10"/>
    <property type="match status" value="1"/>
</dbReference>
<evidence type="ECO:0000256" key="6">
    <source>
        <dbReference type="HAMAP-Rule" id="MF_00362"/>
    </source>
</evidence>
<evidence type="ECO:0000256" key="4">
    <source>
        <dbReference type="ARBA" id="ARBA00023274"/>
    </source>
</evidence>
<dbReference type="InterPro" id="IPR022973">
    <property type="entry name" value="Ribosomal_uL10_bac"/>
</dbReference>
<organism evidence="7 8">
    <name type="scientific">Halobacteriovorax vibrionivorans</name>
    <dbReference type="NCBI Taxonomy" id="2152716"/>
    <lineage>
        <taxon>Bacteria</taxon>
        <taxon>Pseudomonadati</taxon>
        <taxon>Bdellovibrionota</taxon>
        <taxon>Bacteriovoracia</taxon>
        <taxon>Bacteriovoracales</taxon>
        <taxon>Halobacteriovoraceae</taxon>
        <taxon>Halobacteriovorax</taxon>
    </lineage>
</organism>
<accession>A0ABY0IJ34</accession>